<name>A0A126T7J3_9GAMM</name>
<organism evidence="1 2">
    <name type="scientific">Methylomonas denitrificans</name>
    <dbReference type="NCBI Taxonomy" id="1538553"/>
    <lineage>
        <taxon>Bacteria</taxon>
        <taxon>Pseudomonadati</taxon>
        <taxon>Pseudomonadota</taxon>
        <taxon>Gammaproteobacteria</taxon>
        <taxon>Methylococcales</taxon>
        <taxon>Methylococcaceae</taxon>
        <taxon>Methylomonas</taxon>
    </lineage>
</organism>
<dbReference type="EMBL" id="CP014476">
    <property type="protein sequence ID" value="AMK78059.1"/>
    <property type="molecule type" value="Genomic_DNA"/>
</dbReference>
<dbReference type="Proteomes" id="UP000030512">
    <property type="component" value="Chromosome"/>
</dbReference>
<dbReference type="STRING" id="1538553.JT25_016495"/>
<sequence length="217" mass="23576">MHAGFPVLLPNLQKTLRLGTKAATQAGDLPAVLDKVQGRLLASGMAVALRLGFGYLLRDCHLDAAQAAKANTFFEENFIIIDPMVPGGKRYYQGKFLIRTSRRGDDMNVLLRFCPNPEALYIKTPFGQALNSLALVDTQVLTEDQADQIENDPSQVDLVVRFKDVQSIIGLLGRSGVDIVGLLLENLVQLTGHVGHLFKLGAIATDIQLSLDLPKAA</sequence>
<dbReference type="KEGG" id="mdn:JT25_016495"/>
<gene>
    <name evidence="1" type="ORF">JT25_016495</name>
</gene>
<keyword evidence="2" id="KW-1185">Reference proteome</keyword>
<evidence type="ECO:0000313" key="1">
    <source>
        <dbReference type="EMBL" id="AMK78059.1"/>
    </source>
</evidence>
<evidence type="ECO:0000313" key="2">
    <source>
        <dbReference type="Proteomes" id="UP000030512"/>
    </source>
</evidence>
<dbReference type="OrthoDB" id="5572100at2"/>
<proteinExistence type="predicted"/>
<reference evidence="1 2" key="1">
    <citation type="journal article" date="2015" name="Environ. Microbiol.">
        <title>Methane oxidation coupled to nitrate reduction under hypoxia by the Gammaproteobacterium Methylomonas denitrificans, sp. nov. type strain FJG1.</title>
        <authorList>
            <person name="Kits K.D."/>
            <person name="Klotz M.G."/>
            <person name="Stein L.Y."/>
        </authorList>
    </citation>
    <scope>NUCLEOTIDE SEQUENCE [LARGE SCALE GENOMIC DNA]</scope>
    <source>
        <strain evidence="1 2">FJG1</strain>
    </source>
</reference>
<dbReference type="RefSeq" id="WP_036273276.1">
    <property type="nucleotide sequence ID" value="NZ_CP014476.1"/>
</dbReference>
<protein>
    <submittedName>
        <fullName evidence="1">Uncharacterized protein</fullName>
    </submittedName>
</protein>
<accession>A0A126T7J3</accession>
<dbReference type="AlphaFoldDB" id="A0A126T7J3"/>